<dbReference type="InterPro" id="IPR027417">
    <property type="entry name" value="P-loop_NTPase"/>
</dbReference>
<dbReference type="AlphaFoldDB" id="A0A5J4XA09"/>
<accession>A0A5J4XA09</accession>
<dbReference type="Gene3D" id="3.40.50.300">
    <property type="entry name" value="P-loop containing nucleotide triphosphate hydrolases"/>
    <property type="match status" value="1"/>
</dbReference>
<reference evidence="2 3" key="1">
    <citation type="submission" date="2019-03" db="EMBL/GenBank/DDBJ databases">
        <title>Single cell metagenomics reveals metabolic interactions within the superorganism composed of flagellate Streblomastix strix and complex community of Bacteroidetes bacteria on its surface.</title>
        <authorList>
            <person name="Treitli S.C."/>
            <person name="Kolisko M."/>
            <person name="Husnik F."/>
            <person name="Keeling P."/>
            <person name="Hampl V."/>
        </authorList>
    </citation>
    <scope>NUCLEOTIDE SEQUENCE [LARGE SCALE GENOMIC DNA]</scope>
    <source>
        <strain evidence="2">ST1C</strain>
    </source>
</reference>
<comment type="caution">
    <text evidence="2">The sequence shown here is derived from an EMBL/GenBank/DDBJ whole genome shotgun (WGS) entry which is preliminary data.</text>
</comment>
<dbReference type="SUPFAM" id="SSF52540">
    <property type="entry name" value="P-loop containing nucleoside triphosphate hydrolases"/>
    <property type="match status" value="1"/>
</dbReference>
<gene>
    <name evidence="2" type="ORF">EZS28_001095</name>
</gene>
<dbReference type="Proteomes" id="UP000324800">
    <property type="component" value="Unassembled WGS sequence"/>
</dbReference>
<feature type="coiled-coil region" evidence="1">
    <location>
        <begin position="132"/>
        <end position="181"/>
    </location>
</feature>
<protein>
    <submittedName>
        <fullName evidence="2">Uncharacterized protein</fullName>
    </submittedName>
</protein>
<dbReference type="EMBL" id="SNRW01000107">
    <property type="protein sequence ID" value="KAA6403375.1"/>
    <property type="molecule type" value="Genomic_DNA"/>
</dbReference>
<name>A0A5J4XA09_9EUKA</name>
<sequence>MCLYPFSFSTGLSQRVKYLNLDAAVKHKQLDSDEILFLCKKRNSNQLNCFQNQVPGISEIRFDERFNIFKLRYNPILKSNSIIPTPDNERTVQVTDGNIKGLTWCVSAMCALRADNRFRKSSFDQIFEELVQDSLKQNLKEMQHDSQQKIEEDISENNQRIKELTRKLQENSEKLVSLGLQYEFVLWDNIIGRNSIKDKLKDDIKQGRHSHMHFSGDPGNGKKMMAKALSTQGNHLFIPISLEIIAG</sequence>
<evidence type="ECO:0000256" key="1">
    <source>
        <dbReference type="SAM" id="Coils"/>
    </source>
</evidence>
<evidence type="ECO:0000313" key="2">
    <source>
        <dbReference type="EMBL" id="KAA6403375.1"/>
    </source>
</evidence>
<evidence type="ECO:0000313" key="3">
    <source>
        <dbReference type="Proteomes" id="UP000324800"/>
    </source>
</evidence>
<keyword evidence="1" id="KW-0175">Coiled coil</keyword>
<organism evidence="2 3">
    <name type="scientific">Streblomastix strix</name>
    <dbReference type="NCBI Taxonomy" id="222440"/>
    <lineage>
        <taxon>Eukaryota</taxon>
        <taxon>Metamonada</taxon>
        <taxon>Preaxostyla</taxon>
        <taxon>Oxymonadida</taxon>
        <taxon>Streblomastigidae</taxon>
        <taxon>Streblomastix</taxon>
    </lineage>
</organism>
<proteinExistence type="predicted"/>